<dbReference type="EMBL" id="SGPM01000519">
    <property type="protein sequence ID" value="THH19828.1"/>
    <property type="molecule type" value="Genomic_DNA"/>
</dbReference>
<name>A0A4S4M5R7_9APHY</name>
<evidence type="ECO:0000313" key="3">
    <source>
        <dbReference type="Proteomes" id="UP000308730"/>
    </source>
</evidence>
<sequence>MEDAALIRIAALEDLLQQRLQQVEDRLHRTIIHTSAVLAGENPDEIRVKLESPSPSTVWRNAGRTEEPTPEPERENSIRADVEEMYGDYLEPEVSQPPTRPSIDPTPGPRPSNATYGPSAEERLRRANLGGRPFSHAVRGIGGRGRQRSSPGSGR</sequence>
<comment type="caution">
    <text evidence="2">The sequence shown here is derived from an EMBL/GenBank/DDBJ whole genome shotgun (WGS) entry which is preliminary data.</text>
</comment>
<organism evidence="2 3">
    <name type="scientific">Antrodiella citrinella</name>
    <dbReference type="NCBI Taxonomy" id="2447956"/>
    <lineage>
        <taxon>Eukaryota</taxon>
        <taxon>Fungi</taxon>
        <taxon>Dikarya</taxon>
        <taxon>Basidiomycota</taxon>
        <taxon>Agaricomycotina</taxon>
        <taxon>Agaricomycetes</taxon>
        <taxon>Polyporales</taxon>
        <taxon>Steccherinaceae</taxon>
        <taxon>Antrodiella</taxon>
    </lineage>
</organism>
<feature type="compositionally biased region" description="Pro residues" evidence="1">
    <location>
        <begin position="98"/>
        <end position="110"/>
    </location>
</feature>
<reference evidence="2 3" key="1">
    <citation type="submission" date="2019-02" db="EMBL/GenBank/DDBJ databases">
        <title>Genome sequencing of the rare red list fungi Antrodiella citrinella (Flaviporus citrinellus).</title>
        <authorList>
            <person name="Buettner E."/>
            <person name="Kellner H."/>
        </authorList>
    </citation>
    <scope>NUCLEOTIDE SEQUENCE [LARGE SCALE GENOMIC DNA]</scope>
    <source>
        <strain evidence="2 3">DSM 108506</strain>
    </source>
</reference>
<evidence type="ECO:0000313" key="2">
    <source>
        <dbReference type="EMBL" id="THH19828.1"/>
    </source>
</evidence>
<gene>
    <name evidence="2" type="ORF">EUX98_g8704</name>
</gene>
<feature type="region of interest" description="Disordered" evidence="1">
    <location>
        <begin position="46"/>
        <end position="155"/>
    </location>
</feature>
<feature type="compositionally biased region" description="Basic and acidic residues" evidence="1">
    <location>
        <begin position="63"/>
        <end position="82"/>
    </location>
</feature>
<dbReference type="Proteomes" id="UP000308730">
    <property type="component" value="Unassembled WGS sequence"/>
</dbReference>
<keyword evidence="3" id="KW-1185">Reference proteome</keyword>
<protein>
    <submittedName>
        <fullName evidence="2">Uncharacterized protein</fullName>
    </submittedName>
</protein>
<accession>A0A4S4M5R7</accession>
<proteinExistence type="predicted"/>
<evidence type="ECO:0000256" key="1">
    <source>
        <dbReference type="SAM" id="MobiDB-lite"/>
    </source>
</evidence>
<dbReference type="AlphaFoldDB" id="A0A4S4M5R7"/>